<reference evidence="1 3" key="1">
    <citation type="submission" date="2021-05" db="EMBL/GenBank/DDBJ databases">
        <title>Genome Assembly of Synthetic Allotetraploid Brassica napus Reveals Homoeologous Exchanges between Subgenomes.</title>
        <authorList>
            <person name="Davis J.T."/>
        </authorList>
    </citation>
    <scope>NUCLEOTIDE SEQUENCE [LARGE SCALE GENOMIC DNA]</scope>
    <source>
        <strain evidence="3">cv. Da-Ae</strain>
        <tissue evidence="1">Seedling</tissue>
    </source>
</reference>
<dbReference type="Proteomes" id="UP000824890">
    <property type="component" value="Unassembled WGS sequence"/>
</dbReference>
<accession>A0ABQ8DKE3</accession>
<protein>
    <submittedName>
        <fullName evidence="1">Uncharacterized protein</fullName>
    </submittedName>
</protein>
<evidence type="ECO:0000313" key="1">
    <source>
        <dbReference type="EMBL" id="KAH0929703.1"/>
    </source>
</evidence>
<keyword evidence="3" id="KW-1185">Reference proteome</keyword>
<gene>
    <name evidence="1" type="ORF">HID58_015430</name>
    <name evidence="2" type="ORF">HID58_015433</name>
</gene>
<organism evidence="1 3">
    <name type="scientific">Brassica napus</name>
    <name type="common">Rape</name>
    <dbReference type="NCBI Taxonomy" id="3708"/>
    <lineage>
        <taxon>Eukaryota</taxon>
        <taxon>Viridiplantae</taxon>
        <taxon>Streptophyta</taxon>
        <taxon>Embryophyta</taxon>
        <taxon>Tracheophyta</taxon>
        <taxon>Spermatophyta</taxon>
        <taxon>Magnoliopsida</taxon>
        <taxon>eudicotyledons</taxon>
        <taxon>Gunneridae</taxon>
        <taxon>Pentapetalae</taxon>
        <taxon>rosids</taxon>
        <taxon>malvids</taxon>
        <taxon>Brassicales</taxon>
        <taxon>Brassicaceae</taxon>
        <taxon>Brassiceae</taxon>
        <taxon>Brassica</taxon>
    </lineage>
</organism>
<sequence length="72" mass="8187">MKKDNKKFAANCIKYGAKEQGHLCVTYACMGIHVHSVDMNLLPHFPCLHYSISHFYLRLTLGEISITVFTLS</sequence>
<name>A0ABQ8DKE3_BRANA</name>
<proteinExistence type="predicted"/>
<comment type="caution">
    <text evidence="1">The sequence shown here is derived from an EMBL/GenBank/DDBJ whole genome shotgun (WGS) entry which is preliminary data.</text>
</comment>
<evidence type="ECO:0000313" key="3">
    <source>
        <dbReference type="Proteomes" id="UP000824890"/>
    </source>
</evidence>
<dbReference type="EMBL" id="JAGKQM010000004">
    <property type="protein sequence ID" value="KAH0929703.1"/>
    <property type="molecule type" value="Genomic_DNA"/>
</dbReference>
<dbReference type="EMBL" id="JAGKQM010000004">
    <property type="protein sequence ID" value="KAH0929706.1"/>
    <property type="molecule type" value="Genomic_DNA"/>
</dbReference>
<evidence type="ECO:0000313" key="2">
    <source>
        <dbReference type="EMBL" id="KAH0929706.1"/>
    </source>
</evidence>